<dbReference type="Proteomes" id="UP000094892">
    <property type="component" value="Unassembled WGS sequence"/>
</dbReference>
<evidence type="ECO:0000313" key="2">
    <source>
        <dbReference type="Proteomes" id="UP000094892"/>
    </source>
</evidence>
<dbReference type="EMBL" id="MCOL01000001">
    <property type="protein sequence ID" value="ODO60210.1"/>
    <property type="molecule type" value="Genomic_DNA"/>
</dbReference>
<dbReference type="PATRIC" id="fig|1590.192.peg.136"/>
<proteinExistence type="predicted"/>
<comment type="caution">
    <text evidence="1">The sequence shown here is derived from an EMBL/GenBank/DDBJ whole genome shotgun (WGS) entry which is preliminary data.</text>
</comment>
<organism evidence="1 2">
    <name type="scientific">Lactiplantibacillus plantarum</name>
    <name type="common">Lactobacillus plantarum</name>
    <dbReference type="NCBI Taxonomy" id="1590"/>
    <lineage>
        <taxon>Bacteria</taxon>
        <taxon>Bacillati</taxon>
        <taxon>Bacillota</taxon>
        <taxon>Bacilli</taxon>
        <taxon>Lactobacillales</taxon>
        <taxon>Lactobacillaceae</taxon>
        <taxon>Lactiplantibacillus</taxon>
    </lineage>
</organism>
<protein>
    <submittedName>
        <fullName evidence="1">Uncharacterized protein</fullName>
    </submittedName>
</protein>
<name>A0A1A0DJY7_LACPN</name>
<dbReference type="AlphaFoldDB" id="A0A1A0DJY7"/>
<reference evidence="1 2" key="1">
    <citation type="submission" date="2016-08" db="EMBL/GenBank/DDBJ databases">
        <title>Genome sequencing of Lactobacillus plantarum JSA22, isolated from fermented soybean paste.</title>
        <authorList>
            <person name="Choi H.S."/>
        </authorList>
    </citation>
    <scope>NUCLEOTIDE SEQUENCE [LARGE SCALE GENOMIC DNA]</scope>
    <source>
        <strain evidence="1 2">JSA22</strain>
    </source>
</reference>
<evidence type="ECO:0000313" key="1">
    <source>
        <dbReference type="EMBL" id="ODO60210.1"/>
    </source>
</evidence>
<gene>
    <name evidence="1" type="ORF">LPJSA22_00143</name>
</gene>
<accession>A0A1A0DJY7</accession>
<sequence>MAVIQILTVVGVAIIGASLVGDPTQQRQSKPVKEQK</sequence>